<dbReference type="NCBIfam" id="TIGR02204">
    <property type="entry name" value="MsbA_rel"/>
    <property type="match status" value="1"/>
</dbReference>
<dbReference type="OrthoDB" id="9804259at2"/>
<evidence type="ECO:0000259" key="12">
    <source>
        <dbReference type="PROSITE" id="PS50929"/>
    </source>
</evidence>
<evidence type="ECO:0000256" key="8">
    <source>
        <dbReference type="ARBA" id="ARBA00024725"/>
    </source>
</evidence>
<dbReference type="InterPro" id="IPR036640">
    <property type="entry name" value="ABC1_TM_sf"/>
</dbReference>
<dbReference type="CDD" id="cd18575">
    <property type="entry name" value="ABC_6TM_bac_exporter_ABCB8_10_like"/>
    <property type="match status" value="1"/>
</dbReference>
<dbReference type="PANTHER" id="PTHR43394">
    <property type="entry name" value="ATP-DEPENDENT PERMEASE MDL1, MITOCHONDRIAL"/>
    <property type="match status" value="1"/>
</dbReference>
<dbReference type="PROSITE" id="PS00211">
    <property type="entry name" value="ABC_TRANSPORTER_1"/>
    <property type="match status" value="1"/>
</dbReference>
<evidence type="ECO:0000256" key="4">
    <source>
        <dbReference type="ARBA" id="ARBA00022741"/>
    </source>
</evidence>
<evidence type="ECO:0000256" key="7">
    <source>
        <dbReference type="ARBA" id="ARBA00023136"/>
    </source>
</evidence>
<name>A0A1X7CYK9_9HYPH</name>
<dbReference type="Gene3D" id="1.20.1560.10">
    <property type="entry name" value="ABC transporter type 1, transmembrane domain"/>
    <property type="match status" value="1"/>
</dbReference>
<dbReference type="Proteomes" id="UP000192903">
    <property type="component" value="Unassembled WGS sequence"/>
</dbReference>
<feature type="domain" description="ABC transporter" evidence="11">
    <location>
        <begin position="359"/>
        <end position="595"/>
    </location>
</feature>
<feature type="transmembrane region" description="Helical" evidence="10">
    <location>
        <begin position="81"/>
        <end position="102"/>
    </location>
</feature>
<evidence type="ECO:0000256" key="3">
    <source>
        <dbReference type="ARBA" id="ARBA00022692"/>
    </source>
</evidence>
<dbReference type="GO" id="GO:0090374">
    <property type="term" value="P:oligopeptide export from mitochondrion"/>
    <property type="evidence" value="ECO:0007669"/>
    <property type="project" value="TreeGrafter"/>
</dbReference>
<dbReference type="STRING" id="464029.SAMN02982989_4732"/>
<dbReference type="InterPro" id="IPR039421">
    <property type="entry name" value="Type_1_exporter"/>
</dbReference>
<reference evidence="14" key="1">
    <citation type="submission" date="2017-04" db="EMBL/GenBank/DDBJ databases">
        <authorList>
            <person name="Varghese N."/>
            <person name="Submissions S."/>
        </authorList>
    </citation>
    <scope>NUCLEOTIDE SEQUENCE [LARGE SCALE GENOMIC DNA]</scope>
    <source>
        <strain evidence="14">B4P</strain>
    </source>
</reference>
<evidence type="ECO:0000259" key="11">
    <source>
        <dbReference type="PROSITE" id="PS50893"/>
    </source>
</evidence>
<dbReference type="GO" id="GO:0005886">
    <property type="term" value="C:plasma membrane"/>
    <property type="evidence" value="ECO:0007669"/>
    <property type="project" value="UniProtKB-SubCell"/>
</dbReference>
<dbReference type="AlphaFoldDB" id="A0A1X7CYK9"/>
<dbReference type="InterPro" id="IPR011527">
    <property type="entry name" value="ABC1_TM_dom"/>
</dbReference>
<organism evidence="13 14">
    <name type="scientific">Xaviernesmea oryzae</name>
    <dbReference type="NCBI Taxonomy" id="464029"/>
    <lineage>
        <taxon>Bacteria</taxon>
        <taxon>Pseudomonadati</taxon>
        <taxon>Pseudomonadota</taxon>
        <taxon>Alphaproteobacteria</taxon>
        <taxon>Hyphomicrobiales</taxon>
        <taxon>Rhizobiaceae</taxon>
        <taxon>Rhizobium/Agrobacterium group</taxon>
        <taxon>Xaviernesmea</taxon>
    </lineage>
</organism>
<dbReference type="Gene3D" id="3.40.50.300">
    <property type="entry name" value="P-loop containing nucleotide triphosphate hydrolases"/>
    <property type="match status" value="1"/>
</dbReference>
<evidence type="ECO:0000313" key="14">
    <source>
        <dbReference type="Proteomes" id="UP000192903"/>
    </source>
</evidence>
<comment type="subcellular location">
    <subcellularLocation>
        <location evidence="1">Cell membrane</location>
        <topology evidence="1">Multi-pass membrane protein</topology>
    </subcellularLocation>
</comment>
<keyword evidence="7 10" id="KW-0472">Membrane</keyword>
<feature type="transmembrane region" description="Helical" evidence="10">
    <location>
        <begin position="183"/>
        <end position="200"/>
    </location>
</feature>
<keyword evidence="6 10" id="KW-1133">Transmembrane helix</keyword>
<evidence type="ECO:0000313" key="13">
    <source>
        <dbReference type="EMBL" id="SMF04994.1"/>
    </source>
</evidence>
<evidence type="ECO:0000256" key="10">
    <source>
        <dbReference type="SAM" id="Phobius"/>
    </source>
</evidence>
<dbReference type="InterPro" id="IPR027417">
    <property type="entry name" value="P-loop_NTPase"/>
</dbReference>
<feature type="transmembrane region" description="Helical" evidence="10">
    <location>
        <begin position="263"/>
        <end position="285"/>
    </location>
</feature>
<dbReference type="InterPro" id="IPR003593">
    <property type="entry name" value="AAA+_ATPase"/>
</dbReference>
<proteinExistence type="inferred from homology"/>
<dbReference type="Pfam" id="PF00664">
    <property type="entry name" value="ABC_membrane"/>
    <property type="match status" value="1"/>
</dbReference>
<protein>
    <submittedName>
        <fullName evidence="13">ATP-binding cassette, subfamily B</fullName>
    </submittedName>
</protein>
<evidence type="ECO:0000256" key="9">
    <source>
        <dbReference type="SAM" id="MobiDB-lite"/>
    </source>
</evidence>
<evidence type="ECO:0000256" key="6">
    <source>
        <dbReference type="ARBA" id="ARBA00022989"/>
    </source>
</evidence>
<dbReference type="Pfam" id="PF00005">
    <property type="entry name" value="ABC_tran"/>
    <property type="match status" value="1"/>
</dbReference>
<evidence type="ECO:0000256" key="1">
    <source>
        <dbReference type="ARBA" id="ARBA00004651"/>
    </source>
</evidence>
<dbReference type="SMART" id="SM00382">
    <property type="entry name" value="AAA"/>
    <property type="match status" value="1"/>
</dbReference>
<feature type="transmembrane region" description="Helical" evidence="10">
    <location>
        <begin position="40"/>
        <end position="61"/>
    </location>
</feature>
<dbReference type="GO" id="GO:0005524">
    <property type="term" value="F:ATP binding"/>
    <property type="evidence" value="ECO:0007669"/>
    <property type="project" value="UniProtKB-KW"/>
</dbReference>
<keyword evidence="4" id="KW-0547">Nucleotide-binding</keyword>
<dbReference type="PANTHER" id="PTHR43394:SF1">
    <property type="entry name" value="ATP-BINDING CASSETTE SUB-FAMILY B MEMBER 10, MITOCHONDRIAL"/>
    <property type="match status" value="1"/>
</dbReference>
<feature type="region of interest" description="Disordered" evidence="9">
    <location>
        <begin position="1"/>
        <end position="21"/>
    </location>
</feature>
<dbReference type="PROSITE" id="PS50929">
    <property type="entry name" value="ABC_TM1F"/>
    <property type="match status" value="1"/>
</dbReference>
<dbReference type="FunFam" id="3.40.50.300:FF:000218">
    <property type="entry name" value="Multidrug ABC transporter ATP-binding protein"/>
    <property type="match status" value="1"/>
</dbReference>
<comment type="similarity">
    <text evidence="2">Belongs to the ABC transporter superfamily.</text>
</comment>
<accession>A0A1X7CYK9</accession>
<feature type="domain" description="ABC transmembrane type-1" evidence="12">
    <location>
        <begin position="42"/>
        <end position="324"/>
    </location>
</feature>
<comment type="function">
    <text evidence="8">Part of an ABC transporter complex. Transmembrane domains (TMD) form a pore in the inner membrane and the ATP-binding domain (NBD) is responsible for energy generation.</text>
</comment>
<dbReference type="EMBL" id="FXAF01000002">
    <property type="protein sequence ID" value="SMF04994.1"/>
    <property type="molecule type" value="Genomic_DNA"/>
</dbReference>
<dbReference type="InterPro" id="IPR017871">
    <property type="entry name" value="ABC_transporter-like_CS"/>
</dbReference>
<dbReference type="SUPFAM" id="SSF52540">
    <property type="entry name" value="P-loop containing nucleoside triphosphate hydrolases"/>
    <property type="match status" value="1"/>
</dbReference>
<feature type="transmembrane region" description="Helical" evidence="10">
    <location>
        <begin position="160"/>
        <end position="177"/>
    </location>
</feature>
<dbReference type="InterPro" id="IPR011918">
    <property type="entry name" value="ABC_MsbA_ATP-bd"/>
</dbReference>
<dbReference type="SUPFAM" id="SSF90123">
    <property type="entry name" value="ABC transporter transmembrane region"/>
    <property type="match status" value="1"/>
</dbReference>
<dbReference type="InterPro" id="IPR003439">
    <property type="entry name" value="ABC_transporter-like_ATP-bd"/>
</dbReference>
<dbReference type="GO" id="GO:0015421">
    <property type="term" value="F:ABC-type oligopeptide transporter activity"/>
    <property type="evidence" value="ECO:0007669"/>
    <property type="project" value="TreeGrafter"/>
</dbReference>
<evidence type="ECO:0000256" key="5">
    <source>
        <dbReference type="ARBA" id="ARBA00022840"/>
    </source>
</evidence>
<sequence>MAEARETQPGEAQPGESPQRGKALRPLARLLPYLARYRPMVAAAVFFLVAAAATTLALPLAVRRMVDHGFASSDGHFINNYFGMLLVLAALLAVASAMRYYYVITIGERVVADLRREVFSHITRLSPSFYDVNQSGEIVSRLTADTTQIKSAFGSAASQALRNTILCLGAMAMMIYTSPRLSALVLGAIPLIVFPLVGFGRSVRRRSRAAQDTLAETSAFAAETIGATRTVQAFGGEAAAGGRYGGAVENAYAAARSAIRARALLTGFGILLVFGSVVGVLWYGAQSVLAGTMTAGTLGQFVLYSVIAASSLGQLSEVWGELSAAGGAAERLTELLHEVPAIRDPESPVALPSPARGEVAFEKVSFAYPARVSAITLNALSFRVKPGETVAIVGPSGAGKSTIFSLLMRFYDPSAGAVKLDGVDLRQARLADLRSRLAIVPQDVTIFAASIHDNIAFGAPDASREAVRAAAVAAQADEFISKLDNGYDTLAGERGITLSGGQRQRIAIARAILKDAPVLLLDEATSALDAESETLVQKALDGLMQNRTTLVIAHRLATVLKADRILVLEEGRIVEEGTHQSLIATGGLYARLARLQFHDIERQSATAL</sequence>
<dbReference type="GO" id="GO:0016887">
    <property type="term" value="F:ATP hydrolysis activity"/>
    <property type="evidence" value="ECO:0007669"/>
    <property type="project" value="InterPro"/>
</dbReference>
<evidence type="ECO:0000256" key="2">
    <source>
        <dbReference type="ARBA" id="ARBA00005417"/>
    </source>
</evidence>
<keyword evidence="14" id="KW-1185">Reference proteome</keyword>
<gene>
    <name evidence="13" type="ORF">SAMN02982989_4732</name>
</gene>
<dbReference type="PROSITE" id="PS50893">
    <property type="entry name" value="ABC_TRANSPORTER_2"/>
    <property type="match status" value="1"/>
</dbReference>
<keyword evidence="3 10" id="KW-0812">Transmembrane</keyword>
<keyword evidence="5 13" id="KW-0067">ATP-binding</keyword>